<dbReference type="PANTHER" id="PTHR48225:SF7">
    <property type="entry name" value="MEIOSIS-SPECIFIC PROTEIN HOP1"/>
    <property type="match status" value="1"/>
</dbReference>
<evidence type="ECO:0000313" key="7">
    <source>
        <dbReference type="EMBL" id="AMD20111.1"/>
    </source>
</evidence>
<evidence type="ECO:0000259" key="6">
    <source>
        <dbReference type="PROSITE" id="PS50815"/>
    </source>
</evidence>
<dbReference type="InterPro" id="IPR051294">
    <property type="entry name" value="HORMA_MeioticProgression"/>
</dbReference>
<evidence type="ECO:0000256" key="3">
    <source>
        <dbReference type="ARBA" id="ARBA00022454"/>
    </source>
</evidence>
<gene>
    <name evidence="7" type="ORF">AW171_hschr31981</name>
</gene>
<dbReference type="SUPFAM" id="SSF56019">
    <property type="entry name" value="The spindle assembly checkpoint protein mad2"/>
    <property type="match status" value="1"/>
</dbReference>
<keyword evidence="5" id="KW-0469">Meiosis</keyword>
<dbReference type="GO" id="GO:0005634">
    <property type="term" value="C:nucleus"/>
    <property type="evidence" value="ECO:0007669"/>
    <property type="project" value="UniProtKB-SubCell"/>
</dbReference>
<sequence length="575" mass="65012">MSTIQQVKQITKTKTKTAITTEQSQKLIQTMLTMSFGCLAFLRGLFPDDSFVDQKFVAEKCNASYDKLNAASIRIKTLVRGKSDEADMFLDWLEKGVFTAIKMRYLKAISLGIFTDKSAPQDLLESYIFSFDYPTSSTVNLHINEHDEAISLLDSRKMMQQLMRRFIIITQSLDPLPRERYLTMRLLFNDSAPADYQPEFFKDASLEPAATIKIPISTDMDTVSVGSLNTLHHTVGLKVLSLVDIDPQECENPNIKAVDPFKLVTETPELKVDPIDASRYNSQTTNMLQDYLRSPSGKICPTQAINLNEDADILECECRSPCSDTFIKRCNKCSRTVHGLCYGNSRSSSLHQCITCLLGNEGLVDLDSKEFKVLMVTRKLFRYLKSNPSFGNSVRDLQQKLFADDKSVQTTELLNIALSIFVHDDVIIVEQHRKRNSRGHFKKESSYVDIDSEGIITPTGPLKVGRHVFTLFLGSKNAQKCYKELIPITREQLVVWIHSIKKSISNLNRNKYNVDSNSSSLNLSSLAIDDTANHVGVSKRKNNDYGESNIDIDYQSNPKKVRKISVSKKTLKSTW</sequence>
<organism evidence="7 8">
    <name type="scientific">Eremothecium sinecaudum</name>
    <dbReference type="NCBI Taxonomy" id="45286"/>
    <lineage>
        <taxon>Eukaryota</taxon>
        <taxon>Fungi</taxon>
        <taxon>Dikarya</taxon>
        <taxon>Ascomycota</taxon>
        <taxon>Saccharomycotina</taxon>
        <taxon>Saccharomycetes</taxon>
        <taxon>Saccharomycetales</taxon>
        <taxon>Saccharomycetaceae</taxon>
        <taxon>Eremothecium</taxon>
    </lineage>
</organism>
<dbReference type="InterPro" id="IPR011011">
    <property type="entry name" value="Znf_FYVE_PHD"/>
</dbReference>
<dbReference type="SUPFAM" id="SSF57903">
    <property type="entry name" value="FYVE/PHD zinc finger"/>
    <property type="match status" value="1"/>
</dbReference>
<evidence type="ECO:0000256" key="5">
    <source>
        <dbReference type="ARBA" id="ARBA00023254"/>
    </source>
</evidence>
<dbReference type="Proteomes" id="UP000243052">
    <property type="component" value="Chromosome iii"/>
</dbReference>
<dbReference type="InterPro" id="IPR003511">
    <property type="entry name" value="HORMA_dom"/>
</dbReference>
<dbReference type="GO" id="GO:0051598">
    <property type="term" value="P:meiotic recombination checkpoint signaling"/>
    <property type="evidence" value="ECO:0007669"/>
    <property type="project" value="TreeGrafter"/>
</dbReference>
<dbReference type="Pfam" id="PF02301">
    <property type="entry name" value="HORMA"/>
    <property type="match status" value="1"/>
</dbReference>
<dbReference type="STRING" id="45286.A0A0X8HQH9"/>
<dbReference type="AlphaFoldDB" id="A0A0X8HQH9"/>
<dbReference type="OrthoDB" id="1928087at2759"/>
<dbReference type="InterPro" id="IPR036570">
    <property type="entry name" value="HORMA_dom_sf"/>
</dbReference>
<keyword evidence="4" id="KW-0539">Nucleus</keyword>
<dbReference type="PANTHER" id="PTHR48225">
    <property type="entry name" value="HORMA DOMAIN-CONTAINING PROTEIN 1"/>
    <property type="match status" value="1"/>
</dbReference>
<dbReference type="GO" id="GO:0005694">
    <property type="term" value="C:chromosome"/>
    <property type="evidence" value="ECO:0007669"/>
    <property type="project" value="UniProtKB-SubCell"/>
</dbReference>
<evidence type="ECO:0000256" key="4">
    <source>
        <dbReference type="ARBA" id="ARBA00023242"/>
    </source>
</evidence>
<dbReference type="PROSITE" id="PS50815">
    <property type="entry name" value="HORMA"/>
    <property type="match status" value="1"/>
</dbReference>
<evidence type="ECO:0000313" key="8">
    <source>
        <dbReference type="Proteomes" id="UP000243052"/>
    </source>
</evidence>
<dbReference type="GeneID" id="28723344"/>
<comment type="subcellular location">
    <subcellularLocation>
        <location evidence="2">Chromosome</location>
    </subcellularLocation>
    <subcellularLocation>
        <location evidence="1">Nucleus</location>
    </subcellularLocation>
</comment>
<proteinExistence type="predicted"/>
<keyword evidence="3" id="KW-0158">Chromosome</keyword>
<protein>
    <submittedName>
        <fullName evidence="7">HCL040Cp</fullName>
    </submittedName>
</protein>
<reference evidence="7 8" key="1">
    <citation type="submission" date="2016-01" db="EMBL/GenBank/DDBJ databases">
        <title>Genome sequence of the yeast Holleya sinecauda.</title>
        <authorList>
            <person name="Dietrich F.S."/>
        </authorList>
    </citation>
    <scope>NUCLEOTIDE SEQUENCE [LARGE SCALE GENOMIC DNA]</scope>
    <source>
        <strain evidence="7 8">ATCC 58844</strain>
    </source>
</reference>
<keyword evidence="8" id="KW-1185">Reference proteome</keyword>
<dbReference type="Gene3D" id="3.30.900.10">
    <property type="entry name" value="HORMA domain"/>
    <property type="match status" value="1"/>
</dbReference>
<name>A0A0X8HQH9_9SACH</name>
<accession>A0A0X8HQH9</accession>
<feature type="domain" description="HORMA" evidence="6">
    <location>
        <begin position="22"/>
        <end position="239"/>
    </location>
</feature>
<dbReference type="EMBL" id="CP014243">
    <property type="protein sequence ID" value="AMD20111.1"/>
    <property type="molecule type" value="Genomic_DNA"/>
</dbReference>
<dbReference type="RefSeq" id="XP_017987107.1">
    <property type="nucleotide sequence ID" value="XM_018131005.1"/>
</dbReference>
<dbReference type="GO" id="GO:0007130">
    <property type="term" value="P:synaptonemal complex assembly"/>
    <property type="evidence" value="ECO:0007669"/>
    <property type="project" value="TreeGrafter"/>
</dbReference>
<evidence type="ECO:0000256" key="1">
    <source>
        <dbReference type="ARBA" id="ARBA00004123"/>
    </source>
</evidence>
<evidence type="ECO:0000256" key="2">
    <source>
        <dbReference type="ARBA" id="ARBA00004286"/>
    </source>
</evidence>